<feature type="compositionally biased region" description="Polar residues" evidence="1">
    <location>
        <begin position="768"/>
        <end position="779"/>
    </location>
</feature>
<feature type="region of interest" description="Disordered" evidence="1">
    <location>
        <begin position="843"/>
        <end position="1028"/>
    </location>
</feature>
<gene>
    <name evidence="2" type="ORF">WJX74_002357</name>
</gene>
<dbReference type="AlphaFoldDB" id="A0AAW1QKP3"/>
<protein>
    <submittedName>
        <fullName evidence="2">Uncharacterized protein</fullName>
    </submittedName>
</protein>
<feature type="compositionally biased region" description="Low complexity" evidence="1">
    <location>
        <begin position="1"/>
        <end position="15"/>
    </location>
</feature>
<keyword evidence="3" id="KW-1185">Reference proteome</keyword>
<name>A0AAW1QKP3_9CHLO</name>
<evidence type="ECO:0000313" key="3">
    <source>
        <dbReference type="Proteomes" id="UP001438707"/>
    </source>
</evidence>
<feature type="compositionally biased region" description="Low complexity" evidence="1">
    <location>
        <begin position="972"/>
        <end position="983"/>
    </location>
</feature>
<sequence length="1028" mass="107112">MTKAAAGSDRAAGGSHDTAPGILNIKGTPSFLNTDRKAAGKSGKEPSSLQPFSPGPAHYHVRDTVIRRSAHSPPAWRKASQRHSQKHSPAAPAQGPVATSLLHATTRGPRMSISITEDFDGARAQPTVQPPLSPTVTGLLGTSAFKASPRRPQTAGACVSPTLGPGTYDPTLDAVRPKTCRTFPFGHQTDRPGTPGCPSTLQPSAGPQGEVVVGSREQEAVMQPDGDMVQSKLHHVKGVLPWAPPHRVPMPEDGSAPWQLHVPVHLAAMLAASEGRHVGVIRGEVPEFRITNGHVLQLSRPHTAAAALSTTPGNKLMAKDMRGSRTARTPKQKDHKANVRRRHDMAAANATKLASGPDPFSARRPAVRGRPATAVPRPSTAVAGPDLLALRPATSKLGGRYEISTAVHRQPRKCQPLGRTQPLGSAWPALLDQDAAARATSSFLNPKIKGVPFCKLLGSHDPNDHMHYDKSSTHKRSAPRESLYPVPAEPGVMVIPSGTMSVPKIPLGIPNTSMPDGNPKAAEVLRLDEDLESSTRNSLPSRPGSRSGPEITAQGFGHAGSLLLSRPGSRAGPETISEECGAARSLLMSRPGSSAGPESRLQAGSATRSARVSGSNPSIAPIPESSTSDIQPDGSITSLSGIKEPTDMLIDAEGSLVAVGTHRPEPSPAPEIMTLEPNSESKATALNPESEPDSTKFTFSQSGPNVTDALPAEAMNASVGMGHTADGRQQSSSDDAGGDILAGFRKGCTGTPPGQHLDNHRNAHPDSSLLSEPQGQSDSRLQDPGSEAGLAHQSEADAADELQFAHAGLESSIPSTLALGPSNICGLNVAGEQALQKLDFMDRPGTCIQDPESRDDDIEGPGTAAGGASSTLADQSGSTLSSRDDYMNDSKVRPEEAVKDRPHVPAARAHSAPSSSDGGEMTHVERPGTASKPGTSMASHPQFRFAPALSDDEPIPGTAAIGGAFQVSPRRSASSSGTNMSGSLRPGTSAGRISTGDRSSTTAFSAALLPQQSPAQPLVPRLSLPRWE</sequence>
<dbReference type="EMBL" id="JALJOS010000034">
    <property type="protein sequence ID" value="KAK9822038.1"/>
    <property type="molecule type" value="Genomic_DNA"/>
</dbReference>
<feature type="compositionally biased region" description="Basic and acidic residues" evidence="1">
    <location>
        <begin position="34"/>
        <end position="44"/>
    </location>
</feature>
<evidence type="ECO:0000313" key="2">
    <source>
        <dbReference type="EMBL" id="KAK9822038.1"/>
    </source>
</evidence>
<feature type="compositionally biased region" description="Polar residues" evidence="1">
    <location>
        <begin position="996"/>
        <end position="1015"/>
    </location>
</feature>
<reference evidence="2 3" key="1">
    <citation type="journal article" date="2024" name="Nat. Commun.">
        <title>Phylogenomics reveals the evolutionary origins of lichenization in chlorophyte algae.</title>
        <authorList>
            <person name="Puginier C."/>
            <person name="Libourel C."/>
            <person name="Otte J."/>
            <person name="Skaloud P."/>
            <person name="Haon M."/>
            <person name="Grisel S."/>
            <person name="Petersen M."/>
            <person name="Berrin J.G."/>
            <person name="Delaux P.M."/>
            <person name="Dal Grande F."/>
            <person name="Keller J."/>
        </authorList>
    </citation>
    <scope>NUCLEOTIDE SEQUENCE [LARGE SCALE GENOMIC DNA]</scope>
    <source>
        <strain evidence="2 3">SAG 2145</strain>
    </source>
</reference>
<accession>A0AAW1QKP3</accession>
<organism evidence="2 3">
    <name type="scientific">Apatococcus lobatus</name>
    <dbReference type="NCBI Taxonomy" id="904363"/>
    <lineage>
        <taxon>Eukaryota</taxon>
        <taxon>Viridiplantae</taxon>
        <taxon>Chlorophyta</taxon>
        <taxon>core chlorophytes</taxon>
        <taxon>Trebouxiophyceae</taxon>
        <taxon>Chlorellales</taxon>
        <taxon>Chlorellaceae</taxon>
        <taxon>Apatococcus</taxon>
    </lineage>
</organism>
<feature type="region of interest" description="Disordered" evidence="1">
    <location>
        <begin position="722"/>
        <end position="803"/>
    </location>
</feature>
<feature type="region of interest" description="Disordered" evidence="1">
    <location>
        <begin position="662"/>
        <end position="708"/>
    </location>
</feature>
<proteinExistence type="predicted"/>
<evidence type="ECO:0000256" key="1">
    <source>
        <dbReference type="SAM" id="MobiDB-lite"/>
    </source>
</evidence>
<comment type="caution">
    <text evidence="2">The sequence shown here is derived from an EMBL/GenBank/DDBJ whole genome shotgun (WGS) entry which is preliminary data.</text>
</comment>
<feature type="region of interest" description="Disordered" evidence="1">
    <location>
        <begin position="315"/>
        <end position="380"/>
    </location>
</feature>
<feature type="compositionally biased region" description="Basic and acidic residues" evidence="1">
    <location>
        <begin position="882"/>
        <end position="903"/>
    </location>
</feature>
<dbReference type="Proteomes" id="UP001438707">
    <property type="component" value="Unassembled WGS sequence"/>
</dbReference>
<feature type="compositionally biased region" description="Low complexity" evidence="1">
    <location>
        <begin position="540"/>
        <end position="549"/>
    </location>
</feature>
<feature type="region of interest" description="Disordered" evidence="1">
    <location>
        <begin position="70"/>
        <end position="97"/>
    </location>
</feature>
<feature type="compositionally biased region" description="Low complexity" evidence="1">
    <location>
        <begin position="904"/>
        <end position="916"/>
    </location>
</feature>
<feature type="compositionally biased region" description="Polar residues" evidence="1">
    <location>
        <begin position="695"/>
        <end position="705"/>
    </location>
</feature>
<feature type="compositionally biased region" description="Polar residues" evidence="1">
    <location>
        <begin position="872"/>
        <end position="881"/>
    </location>
</feature>
<feature type="region of interest" description="Disordered" evidence="1">
    <location>
        <begin position="1"/>
        <end position="58"/>
    </location>
</feature>
<feature type="region of interest" description="Disordered" evidence="1">
    <location>
        <begin position="529"/>
        <end position="555"/>
    </location>
</feature>
<feature type="region of interest" description="Disordered" evidence="1">
    <location>
        <begin position="186"/>
        <end position="208"/>
    </location>
</feature>
<feature type="region of interest" description="Disordered" evidence="1">
    <location>
        <begin position="588"/>
        <end position="641"/>
    </location>
</feature>
<feature type="compositionally biased region" description="Polar residues" evidence="1">
    <location>
        <begin position="602"/>
        <end position="640"/>
    </location>
</feature>